<gene>
    <name evidence="2" type="ORF">C4D60_Mb09t19270</name>
</gene>
<feature type="region of interest" description="Disordered" evidence="1">
    <location>
        <begin position="64"/>
        <end position="85"/>
    </location>
</feature>
<name>A0A4S8IHL3_MUSBA</name>
<evidence type="ECO:0000313" key="3">
    <source>
        <dbReference type="Proteomes" id="UP000317650"/>
    </source>
</evidence>
<proteinExistence type="predicted"/>
<reference evidence="2 3" key="1">
    <citation type="journal article" date="2019" name="Nat. Plants">
        <title>Genome sequencing of Musa balbisiana reveals subgenome evolution and function divergence in polyploid bananas.</title>
        <authorList>
            <person name="Yao X."/>
        </authorList>
    </citation>
    <scope>NUCLEOTIDE SEQUENCE [LARGE SCALE GENOMIC DNA]</scope>
    <source>
        <strain evidence="3">cv. DH-PKW</strain>
        <tissue evidence="2">Leaves</tissue>
    </source>
</reference>
<evidence type="ECO:0000256" key="1">
    <source>
        <dbReference type="SAM" id="MobiDB-lite"/>
    </source>
</evidence>
<keyword evidence="3" id="KW-1185">Reference proteome</keyword>
<feature type="region of interest" description="Disordered" evidence="1">
    <location>
        <begin position="1"/>
        <end position="21"/>
    </location>
</feature>
<dbReference type="AlphaFoldDB" id="A0A4S8IHL3"/>
<sequence length="250" mass="26088">MLPWPLGPVRSQHAASAPRPHAQQAARCLGPSVPCTASTALAPQPHAQQAARCLGPSAPCAANTLPRPLGPMRSKQHAASAPRPHVQQAARCLGPLAPCAVSTLPRPLGPMCSKQHAALAPRSHAQLALPRPLGPMRSKQYAALAPRPHARPTRYLGPSAPCAAYPPASCPSASCRPRPHQRGLPACVVPLGLVSPEATPARPARLCRAPRPHVARGHTCAATAFSPHHLRSAISAIFAVNQLRSTIIVP</sequence>
<protein>
    <submittedName>
        <fullName evidence="2">Uncharacterized protein</fullName>
    </submittedName>
</protein>
<evidence type="ECO:0000313" key="2">
    <source>
        <dbReference type="EMBL" id="THU47781.1"/>
    </source>
</evidence>
<comment type="caution">
    <text evidence="2">The sequence shown here is derived from an EMBL/GenBank/DDBJ whole genome shotgun (WGS) entry which is preliminary data.</text>
</comment>
<dbReference type="Proteomes" id="UP000317650">
    <property type="component" value="Chromosome 9"/>
</dbReference>
<organism evidence="2 3">
    <name type="scientific">Musa balbisiana</name>
    <name type="common">Banana</name>
    <dbReference type="NCBI Taxonomy" id="52838"/>
    <lineage>
        <taxon>Eukaryota</taxon>
        <taxon>Viridiplantae</taxon>
        <taxon>Streptophyta</taxon>
        <taxon>Embryophyta</taxon>
        <taxon>Tracheophyta</taxon>
        <taxon>Spermatophyta</taxon>
        <taxon>Magnoliopsida</taxon>
        <taxon>Liliopsida</taxon>
        <taxon>Zingiberales</taxon>
        <taxon>Musaceae</taxon>
        <taxon>Musa</taxon>
    </lineage>
</organism>
<dbReference type="EMBL" id="PYDT01000010">
    <property type="protein sequence ID" value="THU47781.1"/>
    <property type="molecule type" value="Genomic_DNA"/>
</dbReference>
<accession>A0A4S8IHL3</accession>